<accession>A0ABU3R4T7</accession>
<evidence type="ECO:0000256" key="1">
    <source>
        <dbReference type="ARBA" id="ARBA00004141"/>
    </source>
</evidence>
<dbReference type="RefSeq" id="WP_216053552.1">
    <property type="nucleotide sequence ID" value="NZ_JAWCUA010000010.1"/>
</dbReference>
<keyword evidence="8 9" id="KW-0472">Membrane</keyword>
<dbReference type="NCBIfam" id="TIGR02203">
    <property type="entry name" value="MsbA_lipidA"/>
    <property type="match status" value="1"/>
</dbReference>
<comment type="caution">
    <text evidence="12">The sequence shown here is derived from an EMBL/GenBank/DDBJ whole genome shotgun (WGS) entry which is preliminary data.</text>
</comment>
<evidence type="ECO:0000256" key="9">
    <source>
        <dbReference type="SAM" id="Phobius"/>
    </source>
</evidence>
<dbReference type="PANTHER" id="PTHR43394">
    <property type="entry name" value="ATP-DEPENDENT PERMEASE MDL1, MITOCHONDRIAL"/>
    <property type="match status" value="1"/>
</dbReference>
<evidence type="ECO:0000256" key="6">
    <source>
        <dbReference type="ARBA" id="ARBA00022989"/>
    </source>
</evidence>
<evidence type="ECO:0000256" key="3">
    <source>
        <dbReference type="ARBA" id="ARBA00022692"/>
    </source>
</evidence>
<dbReference type="PROSITE" id="PS50929">
    <property type="entry name" value="ABC_TM1F"/>
    <property type="match status" value="1"/>
</dbReference>
<dbReference type="InterPro" id="IPR011527">
    <property type="entry name" value="ABC1_TM_dom"/>
</dbReference>
<feature type="domain" description="ABC transporter" evidence="10">
    <location>
        <begin position="350"/>
        <end position="585"/>
    </location>
</feature>
<proteinExistence type="predicted"/>
<dbReference type="Proteomes" id="UP001257914">
    <property type="component" value="Unassembled WGS sequence"/>
</dbReference>
<dbReference type="EMBL" id="JAWCUA010000010">
    <property type="protein sequence ID" value="MDU0114700.1"/>
    <property type="molecule type" value="Genomic_DNA"/>
</dbReference>
<keyword evidence="7" id="KW-0445">Lipid transport</keyword>
<keyword evidence="3 9" id="KW-0812">Transmembrane</keyword>
<dbReference type="PROSITE" id="PS50893">
    <property type="entry name" value="ABC_TRANSPORTER_2"/>
    <property type="match status" value="1"/>
</dbReference>
<keyword evidence="2" id="KW-0813">Transport</keyword>
<feature type="transmembrane region" description="Helical" evidence="9">
    <location>
        <begin position="73"/>
        <end position="100"/>
    </location>
</feature>
<dbReference type="InterPro" id="IPR003593">
    <property type="entry name" value="AAA+_ATPase"/>
</dbReference>
<evidence type="ECO:0000256" key="8">
    <source>
        <dbReference type="ARBA" id="ARBA00023136"/>
    </source>
</evidence>
<dbReference type="PANTHER" id="PTHR43394:SF1">
    <property type="entry name" value="ATP-BINDING CASSETTE SUB-FAMILY B MEMBER 10, MITOCHONDRIAL"/>
    <property type="match status" value="1"/>
</dbReference>
<evidence type="ECO:0000313" key="13">
    <source>
        <dbReference type="Proteomes" id="UP001257914"/>
    </source>
</evidence>
<dbReference type="PROSITE" id="PS00211">
    <property type="entry name" value="ABC_TRANSPORTER_1"/>
    <property type="match status" value="1"/>
</dbReference>
<dbReference type="Pfam" id="PF00005">
    <property type="entry name" value="ABC_tran"/>
    <property type="match status" value="1"/>
</dbReference>
<evidence type="ECO:0000259" key="10">
    <source>
        <dbReference type="PROSITE" id="PS50893"/>
    </source>
</evidence>
<evidence type="ECO:0000256" key="5">
    <source>
        <dbReference type="ARBA" id="ARBA00022840"/>
    </source>
</evidence>
<sequence length="590" mass="65346">MLIFEKAPFLNSTTIKKEGTFKRLFQYIKPFKFVFAIAIIGMVINASIDALFISKIQTFIDEGITEQSSTVLAYAPIFVIIVFLLRGMSNYMATFGLGWVGSKIVMNLRQELYEKIMSLPVSFHDSNSTGKLISKITYDTEQLESACSKALLVMVREGAFVIGLMTIMFYHSWQLSIAILVLVPFVAVVVTYVTKRFRVISKRIQQAMGNVTRQSEQMISGHKVILAFGGQEKEKTEFQNINNHNRQQKMKMVSTSVLSVSSIQVIASFALAAVLYMASSPEMLKSLTPGTFTVVITSMMTLLRPLKQLTNVNSEFQRGITAAKSVFEVLDEESESNTGTIVKDSIKGQINFKNLSFCYPNSEVQVIKNLNLEVEAGTTVALVGRSGSGKTTISNFIPRYYYPAQGQVEIDGVNINDFELSNLRSHIALVSQHVTLFNDSIAANIAYGDKKVTRAEIEHAAELAHVTEFAANMELGLDTEVGENGVLLSGGQRQRIAIARAILRNAPILIMDEATSALDTESERAIQDALDKLMKNRTSIVIAHRLSTIEKANKIIVMEQGEILEQGSHAELIQKQGAYAALHQLQFSES</sequence>
<comment type="subcellular location">
    <subcellularLocation>
        <location evidence="1">Membrane</location>
        <topology evidence="1">Multi-pass membrane protein</topology>
    </subcellularLocation>
</comment>
<gene>
    <name evidence="12" type="primary">msbA</name>
    <name evidence="12" type="ORF">RT723_17225</name>
</gene>
<evidence type="ECO:0000256" key="4">
    <source>
        <dbReference type="ARBA" id="ARBA00022741"/>
    </source>
</evidence>
<keyword evidence="4" id="KW-0547">Nucleotide-binding</keyword>
<feature type="domain" description="ABC transmembrane type-1" evidence="11">
    <location>
        <begin position="36"/>
        <end position="318"/>
    </location>
</feature>
<feature type="transmembrane region" description="Helical" evidence="9">
    <location>
        <begin position="175"/>
        <end position="194"/>
    </location>
</feature>
<keyword evidence="5" id="KW-0067">ATP-binding</keyword>
<feature type="transmembrane region" description="Helical" evidence="9">
    <location>
        <begin position="150"/>
        <end position="169"/>
    </location>
</feature>
<dbReference type="CDD" id="cd18552">
    <property type="entry name" value="ABC_6TM_MsbA_like"/>
    <property type="match status" value="1"/>
</dbReference>
<evidence type="ECO:0000313" key="12">
    <source>
        <dbReference type="EMBL" id="MDU0114700.1"/>
    </source>
</evidence>
<dbReference type="InterPro" id="IPR039421">
    <property type="entry name" value="Type_1_exporter"/>
</dbReference>
<evidence type="ECO:0000256" key="2">
    <source>
        <dbReference type="ARBA" id="ARBA00022448"/>
    </source>
</evidence>
<feature type="transmembrane region" description="Helical" evidence="9">
    <location>
        <begin position="33"/>
        <end position="53"/>
    </location>
</feature>
<dbReference type="InterPro" id="IPR017871">
    <property type="entry name" value="ABC_transporter-like_CS"/>
</dbReference>
<keyword evidence="13" id="KW-1185">Reference proteome</keyword>
<protein>
    <submittedName>
        <fullName evidence="12">Lipid A export permease/ATP-binding protein MsbA</fullName>
    </submittedName>
</protein>
<evidence type="ECO:0000256" key="7">
    <source>
        <dbReference type="ARBA" id="ARBA00023055"/>
    </source>
</evidence>
<evidence type="ECO:0000259" key="11">
    <source>
        <dbReference type="PROSITE" id="PS50929"/>
    </source>
</evidence>
<reference evidence="12 13" key="1">
    <citation type="submission" date="2023-10" db="EMBL/GenBank/DDBJ databases">
        <title>Psychrosphaera aquimaarina strain SW33 isolated from seawater.</title>
        <authorList>
            <person name="Bayburt H."/>
            <person name="Kim J.M."/>
            <person name="Choi B.J."/>
            <person name="Jeon C.O."/>
        </authorList>
    </citation>
    <scope>NUCLEOTIDE SEQUENCE [LARGE SCALE GENOMIC DNA]</scope>
    <source>
        <strain evidence="12 13">KCTC 52743</strain>
    </source>
</reference>
<name>A0ABU3R4T7_9GAMM</name>
<keyword evidence="6 9" id="KW-1133">Transmembrane helix</keyword>
<organism evidence="12 13">
    <name type="scientific">Psychrosphaera aquimarina</name>
    <dbReference type="NCBI Taxonomy" id="2044854"/>
    <lineage>
        <taxon>Bacteria</taxon>
        <taxon>Pseudomonadati</taxon>
        <taxon>Pseudomonadota</taxon>
        <taxon>Gammaproteobacteria</taxon>
        <taxon>Alteromonadales</taxon>
        <taxon>Pseudoalteromonadaceae</taxon>
        <taxon>Psychrosphaera</taxon>
    </lineage>
</organism>
<dbReference type="InterPro" id="IPR011917">
    <property type="entry name" value="ABC_transpr_lipidA"/>
</dbReference>
<dbReference type="SMART" id="SM00382">
    <property type="entry name" value="AAA"/>
    <property type="match status" value="1"/>
</dbReference>
<dbReference type="InterPro" id="IPR003439">
    <property type="entry name" value="ABC_transporter-like_ATP-bd"/>
</dbReference>
<feature type="transmembrane region" description="Helical" evidence="9">
    <location>
        <begin position="256"/>
        <end position="278"/>
    </location>
</feature>
<dbReference type="Pfam" id="PF00664">
    <property type="entry name" value="ABC_membrane"/>
    <property type="match status" value="1"/>
</dbReference>